<evidence type="ECO:0000259" key="9">
    <source>
        <dbReference type="Pfam" id="PF01551"/>
    </source>
</evidence>
<dbReference type="InterPro" id="IPR007340">
    <property type="entry name" value="LysM_Opacity-associatedA"/>
</dbReference>
<dbReference type="InterPro" id="IPR011055">
    <property type="entry name" value="Dup_hybrid_motif"/>
</dbReference>
<dbReference type="InterPro" id="IPR045834">
    <property type="entry name" value="Csd3_N2"/>
</dbReference>
<dbReference type="FunFam" id="2.70.70.10:FF:000002">
    <property type="entry name" value="Murein DD-endopeptidase MepM"/>
    <property type="match status" value="1"/>
</dbReference>
<dbReference type="AlphaFoldDB" id="A0A7W4W658"/>
<comment type="subcellular location">
    <subcellularLocation>
        <location evidence="2">Cell envelope</location>
    </subcellularLocation>
</comment>
<dbReference type="GO" id="GO:0046872">
    <property type="term" value="F:metal ion binding"/>
    <property type="evidence" value="ECO:0007669"/>
    <property type="project" value="UniProtKB-KW"/>
</dbReference>
<feature type="transmembrane region" description="Helical" evidence="8">
    <location>
        <begin position="21"/>
        <end position="39"/>
    </location>
</feature>
<dbReference type="RefSeq" id="WP_183410932.1">
    <property type="nucleotide sequence ID" value="NZ_JACHWY010000002.1"/>
</dbReference>
<gene>
    <name evidence="12" type="ORF">FHR99_002438</name>
</gene>
<evidence type="ECO:0000256" key="5">
    <source>
        <dbReference type="ARBA" id="ARBA00022801"/>
    </source>
</evidence>
<dbReference type="Pfam" id="PF19425">
    <property type="entry name" value="Csd3_N2"/>
    <property type="match status" value="1"/>
</dbReference>
<keyword evidence="6" id="KW-0862">Zinc</keyword>
<dbReference type="CDD" id="cd12797">
    <property type="entry name" value="M23_peptidase"/>
    <property type="match status" value="1"/>
</dbReference>
<keyword evidence="4" id="KW-0479">Metal-binding</keyword>
<dbReference type="GO" id="GO:0004222">
    <property type="term" value="F:metalloendopeptidase activity"/>
    <property type="evidence" value="ECO:0007669"/>
    <property type="project" value="TreeGrafter"/>
</dbReference>
<evidence type="ECO:0000256" key="6">
    <source>
        <dbReference type="ARBA" id="ARBA00022833"/>
    </source>
</evidence>
<name>A0A7W4W658_9GAMM</name>
<comment type="cofactor">
    <cofactor evidence="1">
        <name>Zn(2+)</name>
        <dbReference type="ChEBI" id="CHEBI:29105"/>
    </cofactor>
</comment>
<dbReference type="GO" id="GO:0042834">
    <property type="term" value="F:peptidoglycan binding"/>
    <property type="evidence" value="ECO:0007669"/>
    <property type="project" value="InterPro"/>
</dbReference>
<evidence type="ECO:0000256" key="2">
    <source>
        <dbReference type="ARBA" id="ARBA00004196"/>
    </source>
</evidence>
<evidence type="ECO:0000256" key="3">
    <source>
        <dbReference type="ARBA" id="ARBA00022670"/>
    </source>
</evidence>
<evidence type="ECO:0000256" key="4">
    <source>
        <dbReference type="ARBA" id="ARBA00022723"/>
    </source>
</evidence>
<reference evidence="12 13" key="1">
    <citation type="submission" date="2020-08" db="EMBL/GenBank/DDBJ databases">
        <title>Genomic Encyclopedia of Type Strains, Phase III (KMG-III): the genomes of soil and plant-associated and newly described type strains.</title>
        <authorList>
            <person name="Whitman W."/>
        </authorList>
    </citation>
    <scope>NUCLEOTIDE SEQUENCE [LARGE SCALE GENOMIC DNA]</scope>
    <source>
        <strain evidence="12 13">CECT 8654</strain>
    </source>
</reference>
<dbReference type="PANTHER" id="PTHR21666:SF288">
    <property type="entry name" value="CELL DIVISION PROTEIN YTFB"/>
    <property type="match status" value="1"/>
</dbReference>
<evidence type="ECO:0000256" key="8">
    <source>
        <dbReference type="SAM" id="Phobius"/>
    </source>
</evidence>
<dbReference type="Proteomes" id="UP000537130">
    <property type="component" value="Unassembled WGS sequence"/>
</dbReference>
<feature type="domain" description="Csd3-like second N-terminal" evidence="11">
    <location>
        <begin position="169"/>
        <end position="291"/>
    </location>
</feature>
<dbReference type="InterPro" id="IPR016047">
    <property type="entry name" value="M23ase_b-sheet_dom"/>
</dbReference>
<keyword evidence="3" id="KW-0645">Protease</keyword>
<keyword evidence="13" id="KW-1185">Reference proteome</keyword>
<organism evidence="12 13">
    <name type="scientific">Litorivivens lipolytica</name>
    <dbReference type="NCBI Taxonomy" id="1524264"/>
    <lineage>
        <taxon>Bacteria</taxon>
        <taxon>Pseudomonadati</taxon>
        <taxon>Pseudomonadota</taxon>
        <taxon>Gammaproteobacteria</taxon>
        <taxon>Litorivivens</taxon>
    </lineage>
</organism>
<accession>A0A7W4W658</accession>
<keyword evidence="8" id="KW-1133">Transmembrane helix</keyword>
<proteinExistence type="predicted"/>
<feature type="domain" description="Opacity-associated protein A LysM-like" evidence="10">
    <location>
        <begin position="79"/>
        <end position="156"/>
    </location>
</feature>
<evidence type="ECO:0000256" key="7">
    <source>
        <dbReference type="ARBA" id="ARBA00023049"/>
    </source>
</evidence>
<dbReference type="PANTHER" id="PTHR21666">
    <property type="entry name" value="PEPTIDASE-RELATED"/>
    <property type="match status" value="1"/>
</dbReference>
<comment type="caution">
    <text evidence="12">The sequence shown here is derived from an EMBL/GenBank/DDBJ whole genome shotgun (WGS) entry which is preliminary data.</text>
</comment>
<evidence type="ECO:0000313" key="13">
    <source>
        <dbReference type="Proteomes" id="UP000537130"/>
    </source>
</evidence>
<evidence type="ECO:0000256" key="1">
    <source>
        <dbReference type="ARBA" id="ARBA00001947"/>
    </source>
</evidence>
<keyword evidence="8" id="KW-0472">Membrane</keyword>
<dbReference type="GO" id="GO:0030313">
    <property type="term" value="C:cell envelope"/>
    <property type="evidence" value="ECO:0007669"/>
    <property type="project" value="UniProtKB-SubCell"/>
</dbReference>
<dbReference type="Pfam" id="PF04225">
    <property type="entry name" value="LysM_OapA"/>
    <property type="match status" value="1"/>
</dbReference>
<dbReference type="EMBL" id="JACHWY010000002">
    <property type="protein sequence ID" value="MBB3048172.1"/>
    <property type="molecule type" value="Genomic_DNA"/>
</dbReference>
<protein>
    <submittedName>
        <fullName evidence="12">Murein DD-endopeptidase MepM/ murein hydrolase activator NlpD</fullName>
    </submittedName>
</protein>
<keyword evidence="7" id="KW-0482">Metalloprotease</keyword>
<sequence length="449" mass="50432">MQPISVYRQERLEQRRPPRKQLAAAASTFVAVVLLLLLLPGEQAEAKRTAIPLPLDITPAEVDRFSPAAEEVIAPVNHWQETKVRSGESLSIIFQRHGLSAADVHELLTGTELTRPLTRLRPGQELAFHIEHGKLLGLKVKKSEMTTLLYERAPDGFQVSELNREPEIRTRVTSATISSSLYKAAEDADMPERLIMELANIFGGVMDFVYDVRAGDHFIVLYEELYLDGERYKAGKILAAEYVNRGRSYQAYRYTNTLGKTGYYALNGESMQKAFLRAPLEFSRISSQFNPNRLHPVFKTVRPHRGIDYAAPRGTPVYAAGDGRIIEAGYTRANGNYVVIQHGSQYITKYLHLDRKAVRKGERVDQRQIIGWVGSTGYATGPHLHYEFLLNGVHRNPRTILDKLPKAKKITATEMSQYRKAVHGMHLQLSTYAVQAGYRSPSNASVDAG</sequence>
<dbReference type="Pfam" id="PF01551">
    <property type="entry name" value="Peptidase_M23"/>
    <property type="match status" value="1"/>
</dbReference>
<evidence type="ECO:0000313" key="12">
    <source>
        <dbReference type="EMBL" id="MBB3048172.1"/>
    </source>
</evidence>
<dbReference type="SUPFAM" id="SSF51261">
    <property type="entry name" value="Duplicated hybrid motif"/>
    <property type="match status" value="1"/>
</dbReference>
<dbReference type="GO" id="GO:0006508">
    <property type="term" value="P:proteolysis"/>
    <property type="evidence" value="ECO:0007669"/>
    <property type="project" value="UniProtKB-KW"/>
</dbReference>
<keyword evidence="8" id="KW-0812">Transmembrane</keyword>
<evidence type="ECO:0000259" key="11">
    <source>
        <dbReference type="Pfam" id="PF19425"/>
    </source>
</evidence>
<evidence type="ECO:0000259" key="10">
    <source>
        <dbReference type="Pfam" id="PF04225"/>
    </source>
</evidence>
<keyword evidence="5 12" id="KW-0378">Hydrolase</keyword>
<dbReference type="Gene3D" id="2.70.70.10">
    <property type="entry name" value="Glucose Permease (Domain IIA)"/>
    <property type="match status" value="1"/>
</dbReference>
<dbReference type="Gene3D" id="3.10.450.350">
    <property type="match status" value="2"/>
</dbReference>
<dbReference type="InterPro" id="IPR050570">
    <property type="entry name" value="Cell_wall_metabolism_enzyme"/>
</dbReference>
<feature type="domain" description="M23ase beta-sheet core" evidence="9">
    <location>
        <begin position="303"/>
        <end position="397"/>
    </location>
</feature>